<dbReference type="OrthoDB" id="6235974at2759"/>
<dbReference type="FunFam" id="1.20.80.10:FF:000006">
    <property type="entry name" value="FERM domain-containing protein 5 isoform X1"/>
    <property type="match status" value="1"/>
</dbReference>
<dbReference type="SMART" id="SM01196">
    <property type="entry name" value="FERM_C"/>
    <property type="match status" value="1"/>
</dbReference>
<dbReference type="PROSITE" id="PS50057">
    <property type="entry name" value="FERM_3"/>
    <property type="match status" value="1"/>
</dbReference>
<evidence type="ECO:0000256" key="4">
    <source>
        <dbReference type="SAM" id="Phobius"/>
    </source>
</evidence>
<dbReference type="SUPFAM" id="SSF54236">
    <property type="entry name" value="Ubiquitin-like"/>
    <property type="match status" value="1"/>
</dbReference>
<dbReference type="PANTHER" id="PTHR23280">
    <property type="entry name" value="4.1 G PROTEIN"/>
    <property type="match status" value="1"/>
</dbReference>
<evidence type="ECO:0000256" key="2">
    <source>
        <dbReference type="ARBA" id="ARBA00022949"/>
    </source>
</evidence>
<feature type="non-terminal residue" evidence="6">
    <location>
        <position position="582"/>
    </location>
</feature>
<dbReference type="InterPro" id="IPR018979">
    <property type="entry name" value="FERM_N"/>
</dbReference>
<evidence type="ECO:0000313" key="6">
    <source>
        <dbReference type="EMBL" id="KAF0758414.1"/>
    </source>
</evidence>
<comment type="subcellular location">
    <subcellularLocation>
        <location evidence="1">Cell junction</location>
        <location evidence="1">Adherens junction</location>
    </subcellularLocation>
    <subcellularLocation>
        <location evidence="3">Cell projection</location>
        <location evidence="3">Rhabdomere</location>
    </subcellularLocation>
</comment>
<dbReference type="InterPro" id="IPR018980">
    <property type="entry name" value="FERM_PH-like_C"/>
</dbReference>
<feature type="domain" description="FERM" evidence="5">
    <location>
        <begin position="70"/>
        <end position="353"/>
    </location>
</feature>
<dbReference type="GO" id="GO:0005856">
    <property type="term" value="C:cytoskeleton"/>
    <property type="evidence" value="ECO:0007669"/>
    <property type="project" value="TreeGrafter"/>
</dbReference>
<proteinExistence type="predicted"/>
<dbReference type="Pfam" id="PF08736">
    <property type="entry name" value="FA"/>
    <property type="match status" value="1"/>
</dbReference>
<dbReference type="InterPro" id="IPR000798">
    <property type="entry name" value="Ez/rad/moesin-like"/>
</dbReference>
<dbReference type="InterPro" id="IPR035963">
    <property type="entry name" value="FERM_2"/>
</dbReference>
<protein>
    <submittedName>
        <fullName evidence="6">FERM domain-containing protein 3 isoform X3</fullName>
    </submittedName>
</protein>
<dbReference type="SUPFAM" id="SSF47031">
    <property type="entry name" value="Second domain of FERM"/>
    <property type="match status" value="1"/>
</dbReference>
<dbReference type="InterPro" id="IPR019749">
    <property type="entry name" value="Band_41_domain"/>
</dbReference>
<dbReference type="GO" id="GO:0031032">
    <property type="term" value="P:actomyosin structure organization"/>
    <property type="evidence" value="ECO:0007669"/>
    <property type="project" value="TreeGrafter"/>
</dbReference>
<dbReference type="GO" id="GO:0030182">
    <property type="term" value="P:neuron differentiation"/>
    <property type="evidence" value="ECO:0007669"/>
    <property type="project" value="UniProtKB-ARBA"/>
</dbReference>
<dbReference type="Pfam" id="PF09379">
    <property type="entry name" value="FERM_N"/>
    <property type="match status" value="1"/>
</dbReference>
<dbReference type="Pfam" id="PF00373">
    <property type="entry name" value="FERM_M"/>
    <property type="match status" value="1"/>
</dbReference>
<dbReference type="PRINTS" id="PR00661">
    <property type="entry name" value="ERMFAMILY"/>
</dbReference>
<dbReference type="Gene3D" id="3.10.20.90">
    <property type="entry name" value="Phosphatidylinositol 3-kinase Catalytic Subunit, Chain A, domain 1"/>
    <property type="match status" value="1"/>
</dbReference>
<evidence type="ECO:0000313" key="7">
    <source>
        <dbReference type="Proteomes" id="UP000478052"/>
    </source>
</evidence>
<evidence type="ECO:0000259" key="5">
    <source>
        <dbReference type="PROSITE" id="PS50057"/>
    </source>
</evidence>
<dbReference type="CDD" id="cd14473">
    <property type="entry name" value="FERM_B-lobe"/>
    <property type="match status" value="1"/>
</dbReference>
<feature type="transmembrane region" description="Helical" evidence="4">
    <location>
        <begin position="527"/>
        <end position="546"/>
    </location>
</feature>
<dbReference type="Pfam" id="PF09380">
    <property type="entry name" value="FERM_C"/>
    <property type="match status" value="1"/>
</dbReference>
<dbReference type="GO" id="GO:0009887">
    <property type="term" value="P:animal organ morphogenesis"/>
    <property type="evidence" value="ECO:0007669"/>
    <property type="project" value="UniProtKB-ARBA"/>
</dbReference>
<dbReference type="InterPro" id="IPR014847">
    <property type="entry name" value="FA"/>
</dbReference>
<keyword evidence="4" id="KW-1133">Transmembrane helix</keyword>
<dbReference type="FunFam" id="3.10.20.90:FF:000039">
    <property type="entry name" value="Tyrosine-protein phosphatase non-receptor type"/>
    <property type="match status" value="1"/>
</dbReference>
<dbReference type="SUPFAM" id="SSF50729">
    <property type="entry name" value="PH domain-like"/>
    <property type="match status" value="1"/>
</dbReference>
<dbReference type="InterPro" id="IPR019748">
    <property type="entry name" value="FERM_central"/>
</dbReference>
<gene>
    <name evidence="6" type="ORF">FWK35_00021792</name>
</gene>
<dbReference type="Gene3D" id="2.30.29.30">
    <property type="entry name" value="Pleckstrin-homology domain (PH domain)/Phosphotyrosine-binding domain (PTB)"/>
    <property type="match status" value="1"/>
</dbReference>
<name>A0A6G0YMC0_APHCR</name>
<dbReference type="SMART" id="SM01195">
    <property type="entry name" value="FA"/>
    <property type="match status" value="1"/>
</dbReference>
<dbReference type="GO" id="GO:0005912">
    <property type="term" value="C:adherens junction"/>
    <property type="evidence" value="ECO:0007669"/>
    <property type="project" value="UniProtKB-SubCell"/>
</dbReference>
<dbReference type="AlphaFoldDB" id="A0A6G0YMC0"/>
<dbReference type="GO" id="GO:0016028">
    <property type="term" value="C:rhabdomere"/>
    <property type="evidence" value="ECO:0007669"/>
    <property type="project" value="UniProtKB-SubCell"/>
</dbReference>
<dbReference type="GO" id="GO:0008092">
    <property type="term" value="F:cytoskeletal protein binding"/>
    <property type="evidence" value="ECO:0007669"/>
    <property type="project" value="InterPro"/>
</dbReference>
<dbReference type="EMBL" id="VUJU01003307">
    <property type="protein sequence ID" value="KAF0758414.1"/>
    <property type="molecule type" value="Genomic_DNA"/>
</dbReference>
<keyword evidence="2" id="KW-0965">Cell junction</keyword>
<dbReference type="PANTHER" id="PTHR23280:SF32">
    <property type="entry name" value="FI22325P1"/>
    <property type="match status" value="1"/>
</dbReference>
<dbReference type="SMART" id="SM00295">
    <property type="entry name" value="B41"/>
    <property type="match status" value="1"/>
</dbReference>
<evidence type="ECO:0000256" key="3">
    <source>
        <dbReference type="ARBA" id="ARBA00043944"/>
    </source>
</evidence>
<accession>A0A6G0YMC0</accession>
<comment type="caution">
    <text evidence="6">The sequence shown here is derived from an EMBL/GenBank/DDBJ whole genome shotgun (WGS) entry which is preliminary data.</text>
</comment>
<keyword evidence="4" id="KW-0812">Transmembrane</keyword>
<evidence type="ECO:0000256" key="1">
    <source>
        <dbReference type="ARBA" id="ARBA00004536"/>
    </source>
</evidence>
<reference evidence="6 7" key="1">
    <citation type="submission" date="2019-08" db="EMBL/GenBank/DDBJ databases">
        <title>Whole genome of Aphis craccivora.</title>
        <authorList>
            <person name="Voronova N.V."/>
            <person name="Shulinski R.S."/>
            <person name="Bandarenka Y.V."/>
            <person name="Zhorov D.G."/>
            <person name="Warner D."/>
        </authorList>
    </citation>
    <scope>NUCLEOTIDE SEQUENCE [LARGE SCALE GENOMIC DNA]</scope>
    <source>
        <strain evidence="6">180601</strain>
        <tissue evidence="6">Whole Body</tissue>
    </source>
</reference>
<dbReference type="InterPro" id="IPR014352">
    <property type="entry name" value="FERM/acyl-CoA-bd_prot_sf"/>
</dbReference>
<dbReference type="Gene3D" id="1.20.80.10">
    <property type="match status" value="1"/>
</dbReference>
<dbReference type="Proteomes" id="UP000478052">
    <property type="component" value="Unassembled WGS sequence"/>
</dbReference>
<sequence>MPLRYVLYSESRRYCFLYSGYYTVFFYRFPAQDVNVSTVSAARNRFRRSCCSLNYNMMKFGSKNSTNTPIKCTIRLLDDSQLLDSEFQINEKGSSLISRICEQLDLIEKDYFGLRYVDSKRQRHWLEPSKSIFKQIRDMEADNILFSFRVKFYPPNPFRLKEDITRYQIYLQLKRDLLHGRLYCNTSEAALLGAYILQAELGDFNPEEHIDNYVNELKILLKQTLQLEEKMMDIHKNELKGKTAAEMETIFLKKACVLDTYGVDPHAVKDQRGNQLYLGINHTGILTFQGSKKMNHFSWSQVQKINFEGKMFIIHIILNEKKQTIGFKCPRGSSCRHVWKCAVEQMLFFTFPSSSDVPNVVSGGGFFSWGTKFKYSGRVEREILEDVTITRESPTVTRVGSLRRKSSSEPPTPSNLVINQVAGFNSLPRSLTNTSEEYNTSIDSSNQIDNSSVLEPLLEDQEIITSKIEQEVHHEEILNDHLLIDFTTVTDSPQLIQSISNQLSGQKHIETTAIRNSGSSLSFLRQTLLPVIFALFMMVLIVVIVLESDFDFIAAIRKAPEIAAFKKNYYEPSKDFLLRRFI</sequence>
<dbReference type="FunFam" id="2.30.29.30:FF:000002">
    <property type="entry name" value="Band 4.1-like protein 5 isoform 1"/>
    <property type="match status" value="1"/>
</dbReference>
<dbReference type="InterPro" id="IPR011993">
    <property type="entry name" value="PH-like_dom_sf"/>
</dbReference>
<dbReference type="InterPro" id="IPR029071">
    <property type="entry name" value="Ubiquitin-like_domsf"/>
</dbReference>
<keyword evidence="7" id="KW-1185">Reference proteome</keyword>
<dbReference type="GO" id="GO:0071944">
    <property type="term" value="C:cell periphery"/>
    <property type="evidence" value="ECO:0007669"/>
    <property type="project" value="UniProtKB-ARBA"/>
</dbReference>
<dbReference type="InterPro" id="IPR000299">
    <property type="entry name" value="FERM_domain"/>
</dbReference>
<keyword evidence="4" id="KW-0472">Membrane</keyword>
<organism evidence="6 7">
    <name type="scientific">Aphis craccivora</name>
    <name type="common">Cowpea aphid</name>
    <dbReference type="NCBI Taxonomy" id="307492"/>
    <lineage>
        <taxon>Eukaryota</taxon>
        <taxon>Metazoa</taxon>
        <taxon>Ecdysozoa</taxon>
        <taxon>Arthropoda</taxon>
        <taxon>Hexapoda</taxon>
        <taxon>Insecta</taxon>
        <taxon>Pterygota</taxon>
        <taxon>Neoptera</taxon>
        <taxon>Paraneoptera</taxon>
        <taxon>Hemiptera</taxon>
        <taxon>Sternorrhyncha</taxon>
        <taxon>Aphidomorpha</taxon>
        <taxon>Aphidoidea</taxon>
        <taxon>Aphididae</taxon>
        <taxon>Aphidini</taxon>
        <taxon>Aphis</taxon>
        <taxon>Aphis</taxon>
    </lineage>
</organism>
<dbReference type="CDD" id="cd17102">
    <property type="entry name" value="FERM_F1_FRMD3"/>
    <property type="match status" value="1"/>
</dbReference>
<dbReference type="PRINTS" id="PR00935">
    <property type="entry name" value="BAND41"/>
</dbReference>